<sequence length="800" mass="89166">MKNLIFLLLSCIQFAALSQHIPVSGTVNLSNYYTRPQIDSLFKTKTVDPPIVRIPVCKRGPAIESISKITNTSAVLRFDAESVFVIKYWISILPKGQPVYLDSLRPESNTVTFNFPGRPAGSYYLNITGKSCRSDTASRSFTIDSGTGGPILPPLPVQNGKSKVLGANTARVGQREYSFNRTPELVIKFNDDGTISDITEGIDNSGGITRLAGYNVFYMIGNGWFENAEGTYEKLQNIKLPDGVRTIKQFVCNPARIPNYETFKQHLNSYGEAGVNMLNGRMSQIMVSIHSDQKVGQGLEPKWLVVSRALNFPSALPAIDWRPYNKWIATAGINKGDDQDTYRRVGVIPDARFGDPNQAMTFNTVKVEQNRVLTRDEAYSIGRAFANYMGSSPYSYITEELIENGQGQYDKTDPSTGAEITAPGYEITRMFAKGNLDEIRTKYPNIDKRNTGINGGYGGDDYHSLIDQWLLYGDRQTYEQSLTDKLYKGHSIHGFTAEDHPYYARGHIDVRNVNAKYYFWNRIYNLPYEFIALNERVKLASKTYEGKDRESNLTIFSCPFIESFISDDRGNKINIEQASSGELIEYPSGTLLTKMNTQPAAAWDEAFTGGFWSTLVTSGMAMWDAPRSTFGTDSTKAHVWSDQTFLWKKKGANDFQRYEPGKDGAPENSSDGLKHSLYAPVIDAMAAGMEAAWQIRDRTTKLSFSSYSSTRGDFIAKPGSAGLHLNGFGVPNYNSFVVKDAFDQKRAICLIGEGPGGAIIIYYNGFLSAHLFEDNVTVHYKGAAYNIGRVYGRQTVVKKL</sequence>
<accession>A0ABN7RHQ5</accession>
<protein>
    <submittedName>
        <fullName evidence="2">Uncharacterized protein</fullName>
    </submittedName>
</protein>
<keyword evidence="1" id="KW-0732">Signal</keyword>
<dbReference type="Proteomes" id="UP000679725">
    <property type="component" value="Unassembled WGS sequence"/>
</dbReference>
<feature type="chain" id="PRO_5046412790" evidence="1">
    <location>
        <begin position="16"/>
        <end position="800"/>
    </location>
</feature>
<evidence type="ECO:0000313" key="3">
    <source>
        <dbReference type="Proteomes" id="UP000679725"/>
    </source>
</evidence>
<keyword evidence="3" id="KW-1185">Reference proteome</keyword>
<evidence type="ECO:0000256" key="1">
    <source>
        <dbReference type="SAM" id="SignalP"/>
    </source>
</evidence>
<gene>
    <name evidence="2" type="ORF">DYBT9623_04424</name>
</gene>
<comment type="caution">
    <text evidence="2">The sequence shown here is derived from an EMBL/GenBank/DDBJ whole genome shotgun (WGS) entry which is preliminary data.</text>
</comment>
<organism evidence="2 3">
    <name type="scientific">Dyadobacter linearis</name>
    <dbReference type="NCBI Taxonomy" id="2823330"/>
    <lineage>
        <taxon>Bacteria</taxon>
        <taxon>Pseudomonadati</taxon>
        <taxon>Bacteroidota</taxon>
        <taxon>Cytophagia</taxon>
        <taxon>Cytophagales</taxon>
        <taxon>Spirosomataceae</taxon>
        <taxon>Dyadobacter</taxon>
    </lineage>
</organism>
<feature type="signal peptide" evidence="1">
    <location>
        <begin position="1"/>
        <end position="15"/>
    </location>
</feature>
<dbReference type="EMBL" id="CAJRAU010000007">
    <property type="protein sequence ID" value="CAG5072885.1"/>
    <property type="molecule type" value="Genomic_DNA"/>
</dbReference>
<dbReference type="RefSeq" id="WP_215235703.1">
    <property type="nucleotide sequence ID" value="NZ_CAJRAU010000007.1"/>
</dbReference>
<proteinExistence type="predicted"/>
<evidence type="ECO:0000313" key="2">
    <source>
        <dbReference type="EMBL" id="CAG5072885.1"/>
    </source>
</evidence>
<reference evidence="2 3" key="1">
    <citation type="submission" date="2021-04" db="EMBL/GenBank/DDBJ databases">
        <authorList>
            <person name="Rodrigo-Torres L."/>
            <person name="Arahal R. D."/>
            <person name="Lucena T."/>
        </authorList>
    </citation>
    <scope>NUCLEOTIDE SEQUENCE [LARGE SCALE GENOMIC DNA]</scope>
    <source>
        <strain evidence="2 3">CECT 9623</strain>
    </source>
</reference>
<name>A0ABN7RHQ5_9BACT</name>